<protein>
    <recommendedName>
        <fullName evidence="3">Esterase</fullName>
    </recommendedName>
</protein>
<dbReference type="AlphaFoldDB" id="A0A8J3CEZ0"/>
<sequence>MRCAPPSSTEVVAESWLDDRVLELKLRSASLQRVVTVALLTPRDWNARGNRRWPTLYFLHGADDGPDCWIHKTDLPARAAELDALVVLPEAGPMGFYSDWLGPDSHGVVPRWESFHLGELPAVLAQRYAAGGPRAVAGVSMGGHGAIRYAARHPGLFTVAVSYSGLLHTTRAGMSALIGWLMVRQRERPFALWGSPWRSRQRWRAHDPYHLASALRGTRVLLTAGTGRPAPGDPRVRGSGLMEAVVAASTADLAGRLAALGMPAQLLRVPGTHDWPTWQRALERSWPFVADALKVA</sequence>
<comment type="caution">
    <text evidence="1">The sequence shown here is derived from an EMBL/GenBank/DDBJ whole genome shotgun (WGS) entry which is preliminary data.</text>
</comment>
<dbReference type="SUPFAM" id="SSF53474">
    <property type="entry name" value="alpha/beta-Hydrolases"/>
    <property type="match status" value="1"/>
</dbReference>
<dbReference type="EMBL" id="BMMK01000012">
    <property type="protein sequence ID" value="GGM56701.1"/>
    <property type="molecule type" value="Genomic_DNA"/>
</dbReference>
<dbReference type="Gene3D" id="3.40.50.1820">
    <property type="entry name" value="alpha/beta hydrolase"/>
    <property type="match status" value="1"/>
</dbReference>
<reference evidence="1" key="2">
    <citation type="submission" date="2020-09" db="EMBL/GenBank/DDBJ databases">
        <authorList>
            <person name="Sun Q."/>
            <person name="Zhou Y."/>
        </authorList>
    </citation>
    <scope>NUCLEOTIDE SEQUENCE</scope>
    <source>
        <strain evidence="1">CGMCC 4.5737</strain>
    </source>
</reference>
<dbReference type="PANTHER" id="PTHR48098:SF1">
    <property type="entry name" value="DIACYLGLYCEROL ACYLTRANSFERASE_MYCOLYLTRANSFERASE AG85A"/>
    <property type="match status" value="1"/>
</dbReference>
<dbReference type="InterPro" id="IPR000801">
    <property type="entry name" value="Esterase-like"/>
</dbReference>
<evidence type="ECO:0000313" key="1">
    <source>
        <dbReference type="EMBL" id="GGM56701.1"/>
    </source>
</evidence>
<evidence type="ECO:0008006" key="3">
    <source>
        <dbReference type="Google" id="ProtNLM"/>
    </source>
</evidence>
<dbReference type="InterPro" id="IPR029058">
    <property type="entry name" value="AB_hydrolase_fold"/>
</dbReference>
<dbReference type="InterPro" id="IPR050583">
    <property type="entry name" value="Mycobacterial_A85_antigen"/>
</dbReference>
<proteinExistence type="predicted"/>
<accession>A0A8J3CEZ0</accession>
<organism evidence="1 2">
    <name type="scientific">Longimycelium tulufanense</name>
    <dbReference type="NCBI Taxonomy" id="907463"/>
    <lineage>
        <taxon>Bacteria</taxon>
        <taxon>Bacillati</taxon>
        <taxon>Actinomycetota</taxon>
        <taxon>Actinomycetes</taxon>
        <taxon>Pseudonocardiales</taxon>
        <taxon>Pseudonocardiaceae</taxon>
        <taxon>Longimycelium</taxon>
    </lineage>
</organism>
<name>A0A8J3CEZ0_9PSEU</name>
<dbReference type="Proteomes" id="UP000637578">
    <property type="component" value="Unassembled WGS sequence"/>
</dbReference>
<dbReference type="GO" id="GO:0016747">
    <property type="term" value="F:acyltransferase activity, transferring groups other than amino-acyl groups"/>
    <property type="evidence" value="ECO:0007669"/>
    <property type="project" value="TreeGrafter"/>
</dbReference>
<dbReference type="PANTHER" id="PTHR48098">
    <property type="entry name" value="ENTEROCHELIN ESTERASE-RELATED"/>
    <property type="match status" value="1"/>
</dbReference>
<evidence type="ECO:0000313" key="2">
    <source>
        <dbReference type="Proteomes" id="UP000637578"/>
    </source>
</evidence>
<keyword evidence="2" id="KW-1185">Reference proteome</keyword>
<reference evidence="1" key="1">
    <citation type="journal article" date="2014" name="Int. J. Syst. Evol. Microbiol.">
        <title>Complete genome sequence of Corynebacterium casei LMG S-19264T (=DSM 44701T), isolated from a smear-ripened cheese.</title>
        <authorList>
            <consortium name="US DOE Joint Genome Institute (JGI-PGF)"/>
            <person name="Walter F."/>
            <person name="Albersmeier A."/>
            <person name="Kalinowski J."/>
            <person name="Ruckert C."/>
        </authorList>
    </citation>
    <scope>NUCLEOTIDE SEQUENCE</scope>
    <source>
        <strain evidence="1">CGMCC 4.5737</strain>
    </source>
</reference>
<gene>
    <name evidence="1" type="ORF">GCM10012275_29800</name>
</gene>
<dbReference type="Pfam" id="PF00756">
    <property type="entry name" value="Esterase"/>
    <property type="match status" value="1"/>
</dbReference>